<dbReference type="Gramene" id="EFJ04603">
    <property type="protein sequence ID" value="EFJ04603"/>
    <property type="gene ID" value="SELMODRAFT_432256"/>
</dbReference>
<keyword evidence="1" id="KW-0812">Transmembrane</keyword>
<feature type="transmembrane region" description="Helical" evidence="1">
    <location>
        <begin position="55"/>
        <end position="75"/>
    </location>
</feature>
<dbReference type="KEGG" id="smo:SELMODRAFT_432256"/>
<reference evidence="2 3" key="1">
    <citation type="journal article" date="2011" name="Science">
        <title>The Selaginella genome identifies genetic changes associated with the evolution of vascular plants.</title>
        <authorList>
            <person name="Banks J.A."/>
            <person name="Nishiyama T."/>
            <person name="Hasebe M."/>
            <person name="Bowman J.L."/>
            <person name="Gribskov M."/>
            <person name="dePamphilis C."/>
            <person name="Albert V.A."/>
            <person name="Aono N."/>
            <person name="Aoyama T."/>
            <person name="Ambrose B.A."/>
            <person name="Ashton N.W."/>
            <person name="Axtell M.J."/>
            <person name="Barker E."/>
            <person name="Barker M.S."/>
            <person name="Bennetzen J.L."/>
            <person name="Bonawitz N.D."/>
            <person name="Chapple C."/>
            <person name="Cheng C."/>
            <person name="Correa L.G."/>
            <person name="Dacre M."/>
            <person name="DeBarry J."/>
            <person name="Dreyer I."/>
            <person name="Elias M."/>
            <person name="Engstrom E.M."/>
            <person name="Estelle M."/>
            <person name="Feng L."/>
            <person name="Finet C."/>
            <person name="Floyd S.K."/>
            <person name="Frommer W.B."/>
            <person name="Fujita T."/>
            <person name="Gramzow L."/>
            <person name="Gutensohn M."/>
            <person name="Harholt J."/>
            <person name="Hattori M."/>
            <person name="Heyl A."/>
            <person name="Hirai T."/>
            <person name="Hiwatashi Y."/>
            <person name="Ishikawa M."/>
            <person name="Iwata M."/>
            <person name="Karol K.G."/>
            <person name="Koehler B."/>
            <person name="Kolukisaoglu U."/>
            <person name="Kubo M."/>
            <person name="Kurata T."/>
            <person name="Lalonde S."/>
            <person name="Li K."/>
            <person name="Li Y."/>
            <person name="Litt A."/>
            <person name="Lyons E."/>
            <person name="Manning G."/>
            <person name="Maruyama T."/>
            <person name="Michael T.P."/>
            <person name="Mikami K."/>
            <person name="Miyazaki S."/>
            <person name="Morinaga S."/>
            <person name="Murata T."/>
            <person name="Mueller-Roeber B."/>
            <person name="Nelson D.R."/>
            <person name="Obara M."/>
            <person name="Oguri Y."/>
            <person name="Olmstead R.G."/>
            <person name="Onodera N."/>
            <person name="Petersen B.L."/>
            <person name="Pils B."/>
            <person name="Prigge M."/>
            <person name="Rensing S.A."/>
            <person name="Riano-Pachon D.M."/>
            <person name="Roberts A.W."/>
            <person name="Sato Y."/>
            <person name="Scheller H.V."/>
            <person name="Schulz B."/>
            <person name="Schulz C."/>
            <person name="Shakirov E.V."/>
            <person name="Shibagaki N."/>
            <person name="Shinohara N."/>
            <person name="Shippen D.E."/>
            <person name="Soerensen I."/>
            <person name="Sotooka R."/>
            <person name="Sugimoto N."/>
            <person name="Sugita M."/>
            <person name="Sumikawa N."/>
            <person name="Tanurdzic M."/>
            <person name="Theissen G."/>
            <person name="Ulvskov P."/>
            <person name="Wakazuki S."/>
            <person name="Weng J.K."/>
            <person name="Willats W.W."/>
            <person name="Wipf D."/>
            <person name="Wolf P.G."/>
            <person name="Yang L."/>
            <person name="Zimmer A.D."/>
            <person name="Zhu Q."/>
            <person name="Mitros T."/>
            <person name="Hellsten U."/>
            <person name="Loque D."/>
            <person name="Otillar R."/>
            <person name="Salamov A."/>
            <person name="Schmutz J."/>
            <person name="Shapiro H."/>
            <person name="Lindquist E."/>
            <person name="Lucas S."/>
            <person name="Rokhsar D."/>
            <person name="Grigoriev I.V."/>
        </authorList>
    </citation>
    <scope>NUCLEOTIDE SEQUENCE [LARGE SCALE GENOMIC DNA]</scope>
</reference>
<keyword evidence="1" id="KW-0472">Membrane</keyword>
<gene>
    <name evidence="2" type="ORF">SELMODRAFT_432256</name>
</gene>
<dbReference type="EMBL" id="GL377792">
    <property type="protein sequence ID" value="EFJ04603.1"/>
    <property type="molecule type" value="Genomic_DNA"/>
</dbReference>
<proteinExistence type="predicted"/>
<evidence type="ECO:0000256" key="1">
    <source>
        <dbReference type="SAM" id="Phobius"/>
    </source>
</evidence>
<evidence type="ECO:0000313" key="2">
    <source>
        <dbReference type="EMBL" id="EFJ04603.1"/>
    </source>
</evidence>
<name>D8TFG1_SELML</name>
<sequence length="130" mass="14250">MGTNEKLTKLDRLLLREVDGQIGQHRGHEVSGLAHFECSGCYFPRKARRMKHARGSAYVAMYAMLGSALLAQMQLGAVDGMLLELMSLLRSLENQVAGMCLAGLLAVPIAEHRVLGCVLARCFLHSVYCC</sequence>
<dbReference type="InParanoid" id="D8TFG1"/>
<keyword evidence="3" id="KW-1185">Reference proteome</keyword>
<dbReference type="HOGENOM" id="CLU_1941728_0_0_1"/>
<dbReference type="AlphaFoldDB" id="D8TFG1"/>
<keyword evidence="1" id="KW-1133">Transmembrane helix</keyword>
<accession>D8TFG1</accession>
<dbReference type="Proteomes" id="UP000001514">
    <property type="component" value="Unassembled WGS sequence"/>
</dbReference>
<organism evidence="3">
    <name type="scientific">Selaginella moellendorffii</name>
    <name type="common">Spikemoss</name>
    <dbReference type="NCBI Taxonomy" id="88036"/>
    <lineage>
        <taxon>Eukaryota</taxon>
        <taxon>Viridiplantae</taxon>
        <taxon>Streptophyta</taxon>
        <taxon>Embryophyta</taxon>
        <taxon>Tracheophyta</taxon>
        <taxon>Lycopodiopsida</taxon>
        <taxon>Selaginellales</taxon>
        <taxon>Selaginellaceae</taxon>
        <taxon>Selaginella</taxon>
    </lineage>
</organism>
<protein>
    <submittedName>
        <fullName evidence="2">Uncharacterized protein</fullName>
    </submittedName>
</protein>
<evidence type="ECO:0000313" key="3">
    <source>
        <dbReference type="Proteomes" id="UP000001514"/>
    </source>
</evidence>